<feature type="region of interest" description="Disordered" evidence="1">
    <location>
        <begin position="72"/>
        <end position="92"/>
    </location>
</feature>
<accession>A0AB39C9W2</accession>
<name>A0AB39C9W2_9VIRU</name>
<proteinExistence type="predicted"/>
<evidence type="ECO:0008006" key="3">
    <source>
        <dbReference type="Google" id="ProtNLM"/>
    </source>
</evidence>
<reference evidence="2" key="2">
    <citation type="submission" date="2024-07" db="EMBL/GenBank/DDBJ databases">
        <authorList>
            <person name="Foxall R."/>
        </authorList>
    </citation>
    <scope>NUCLEOTIDE SEQUENCE</scope>
</reference>
<reference evidence="2" key="1">
    <citation type="journal article" date="2024" name="Genome Announc.">
        <title>Genome sequence of H905.</title>
        <authorList>
            <person name="Whistler C."/>
            <person name="Calawa J."/>
        </authorList>
    </citation>
    <scope>NUCLEOTIDE SEQUENCE</scope>
</reference>
<organism evidence="2">
    <name type="scientific">Aliivibrio phage vB_Alvi_H905</name>
    <dbReference type="NCBI Taxonomy" id="3234039"/>
    <lineage>
        <taxon>Viruses</taxon>
    </lineage>
</organism>
<gene>
    <name evidence="2" type="ORF">H905_00043</name>
</gene>
<evidence type="ECO:0000256" key="1">
    <source>
        <dbReference type="SAM" id="MobiDB-lite"/>
    </source>
</evidence>
<dbReference type="EMBL" id="PP986400">
    <property type="protein sequence ID" value="XDJ03461.1"/>
    <property type="molecule type" value="Genomic_DNA"/>
</dbReference>
<sequence>MESPPFDGQSLLLLLWLCCKTYRSACIEGRFDKGEIWRPPVSWPTSPDPTIARTALSRLTFIATRLHLTARHDQRRDKVQATNPKPTEAKAR</sequence>
<evidence type="ECO:0000313" key="2">
    <source>
        <dbReference type="EMBL" id="XDJ03461.1"/>
    </source>
</evidence>
<protein>
    <recommendedName>
        <fullName evidence="3">Secreted protein</fullName>
    </recommendedName>
</protein>